<dbReference type="Gene3D" id="3.40.50.300">
    <property type="entry name" value="P-loop containing nucleotide triphosphate hydrolases"/>
    <property type="match status" value="1"/>
</dbReference>
<evidence type="ECO:0000313" key="2">
    <source>
        <dbReference type="EMBL" id="AMD21699.1"/>
    </source>
</evidence>
<organism evidence="2 3">
    <name type="scientific">Eremothecium sinecaudum</name>
    <dbReference type="NCBI Taxonomy" id="45286"/>
    <lineage>
        <taxon>Eukaryota</taxon>
        <taxon>Fungi</taxon>
        <taxon>Dikarya</taxon>
        <taxon>Ascomycota</taxon>
        <taxon>Saccharomycotina</taxon>
        <taxon>Saccharomycetes</taxon>
        <taxon>Saccharomycetales</taxon>
        <taxon>Saccharomycetaceae</taxon>
        <taxon>Eremothecium</taxon>
    </lineage>
</organism>
<dbReference type="GO" id="GO:0005634">
    <property type="term" value="C:nucleus"/>
    <property type="evidence" value="ECO:0007669"/>
    <property type="project" value="TreeGrafter"/>
</dbReference>
<evidence type="ECO:0000256" key="1">
    <source>
        <dbReference type="SAM" id="MobiDB-lite"/>
    </source>
</evidence>
<dbReference type="SUPFAM" id="SSF52540">
    <property type="entry name" value="P-loop containing nucleoside triphosphate hydrolases"/>
    <property type="match status" value="1"/>
</dbReference>
<gene>
    <name evidence="2" type="ORF">AW171_hschr63668</name>
</gene>
<feature type="compositionally biased region" description="Polar residues" evidence="1">
    <location>
        <begin position="34"/>
        <end position="47"/>
    </location>
</feature>
<dbReference type="EMBL" id="CP014246">
    <property type="protein sequence ID" value="AMD21699.1"/>
    <property type="molecule type" value="Genomic_DNA"/>
</dbReference>
<dbReference type="AlphaFoldDB" id="A0A0X8HUK3"/>
<dbReference type="PANTHER" id="PTHR23389">
    <property type="entry name" value="CHROMOSOME TRANSMISSION FIDELITY FACTOR 18"/>
    <property type="match status" value="1"/>
</dbReference>
<feature type="compositionally biased region" description="Acidic residues" evidence="1">
    <location>
        <begin position="48"/>
        <end position="57"/>
    </location>
</feature>
<name>A0A0X8HUK3_9SACH</name>
<keyword evidence="3" id="KW-1185">Reference proteome</keyword>
<dbReference type="GeneID" id="28725002"/>
<sequence>MDDPKAKKSVSLQSLLSGYSKKDKKGSKIEQKSTPSVESRSNTSTEQSADEIEESTIDPELLFTDPTDELCILGDKSRKRSLTDLIMTEKPHEVITINDDEDVQLSDYRTAESVRDVNVKSLKDVLTGAYGKKRKTVVDKEKTVQQAQEELLKSFTNTRKIILKDLFVQYQSADKNHADGEESKGVSPQHKCKRLNDISKLTEVNAPWPKHQNISDSEVLLHKPLFLTPKKVGLFEDPKFVISEYASLNNKNDDNGVQKYTVEYEDGFKPSKTIWTETFKPNEIEDVMIATKVKNSVRTWIESAFNKLKKPTDRSLLYQRGINSVEDEFKDFIIDEGSDEIDGNYDRLERFVPLMILAGETGKFTLLEVIMNDIGGEIFEINSSSNRGRKNIWENIKEFSTTHFVKNTGSYGLIVFDDADIIFNERDKFFWSAVEKTLCISRRPIVLTCRDVNNLPSNFVQLAKEQGSLFQVKKVKVDAILKYLETCTKKLNIKISDNVLRQIIEGSNRDIRSCILQLQYLCTAPGHISEKVTKTETKSYTQLIEYIRDIESLSVADILEARTWNRSFIPDDVDESLINSKCTSVRYQSEEESMRRDYLLDYRTHLVDSLHSPLKSFELNIAKYLQKKLTHRPEQHLRNVKRFYRTFTYEAIKFLSSSIVRNSNGYASSRLTRSAKRTNYLMDPGRRQTTEEADCSDAYFDFISTHTVRQVSRDIMPFFHVFATISQQTRSHNMALYKQRNAAMNPEGKLGTDDIVADLLQKGLLKKLYFSSSPDRVIELWEQQECT</sequence>
<dbReference type="PANTHER" id="PTHR23389:SF11">
    <property type="entry name" value="TELOMERE LENGTH REGULATION PROTEIN ELG1"/>
    <property type="match status" value="1"/>
</dbReference>
<dbReference type="GO" id="GO:0003677">
    <property type="term" value="F:DNA binding"/>
    <property type="evidence" value="ECO:0007669"/>
    <property type="project" value="TreeGrafter"/>
</dbReference>
<dbReference type="RefSeq" id="XP_017988695.1">
    <property type="nucleotide sequence ID" value="XM_018133179.1"/>
</dbReference>
<dbReference type="InterPro" id="IPR027417">
    <property type="entry name" value="P-loop_NTPase"/>
</dbReference>
<dbReference type="Gene3D" id="1.10.8.60">
    <property type="match status" value="1"/>
</dbReference>
<evidence type="ECO:0000313" key="3">
    <source>
        <dbReference type="Proteomes" id="UP000243052"/>
    </source>
</evidence>
<dbReference type="STRING" id="45286.A0A0X8HUK3"/>
<accession>A0A0X8HUK3</accession>
<proteinExistence type="predicted"/>
<feature type="region of interest" description="Disordered" evidence="1">
    <location>
        <begin position="1"/>
        <end position="60"/>
    </location>
</feature>
<dbReference type="OrthoDB" id="10064318at2759"/>
<dbReference type="Proteomes" id="UP000243052">
    <property type="component" value="Chromosome vi"/>
</dbReference>
<protein>
    <submittedName>
        <fullName evidence="2">HFL157Wp</fullName>
    </submittedName>
</protein>
<reference evidence="2 3" key="1">
    <citation type="submission" date="2016-01" db="EMBL/GenBank/DDBJ databases">
        <title>Genome sequence of the yeast Holleya sinecauda.</title>
        <authorList>
            <person name="Dietrich F.S."/>
        </authorList>
    </citation>
    <scope>NUCLEOTIDE SEQUENCE [LARGE SCALE GENOMIC DNA]</scope>
    <source>
        <strain evidence="2 3">ATCC 58844</strain>
    </source>
</reference>